<reference evidence="1 2" key="1">
    <citation type="journal article" date="2019" name="Sci. Rep.">
        <title>Colletotrichum shisoi sp. nov., an anthracnose pathogen of Perilla frutescens in Japan: molecular phylogenetic, morphological and genomic evidence.</title>
        <authorList>
            <person name="Gan P."/>
            <person name="Tsushima A."/>
            <person name="Hiroyama R."/>
            <person name="Narusaka M."/>
            <person name="Takano Y."/>
            <person name="Narusaka Y."/>
            <person name="Kawaradani M."/>
            <person name="Damm U."/>
            <person name="Shirasu K."/>
        </authorList>
    </citation>
    <scope>NUCLEOTIDE SEQUENCE [LARGE SCALE GENOMIC DNA]</scope>
    <source>
        <strain evidence="1 2">PG-2018a</strain>
    </source>
</reference>
<dbReference type="EMBL" id="PUHP01000181">
    <property type="protein sequence ID" value="TQN72340.1"/>
    <property type="molecule type" value="Genomic_DNA"/>
</dbReference>
<organism evidence="1 2">
    <name type="scientific">Colletotrichum shisoi</name>
    <dbReference type="NCBI Taxonomy" id="2078593"/>
    <lineage>
        <taxon>Eukaryota</taxon>
        <taxon>Fungi</taxon>
        <taxon>Dikarya</taxon>
        <taxon>Ascomycota</taxon>
        <taxon>Pezizomycotina</taxon>
        <taxon>Sordariomycetes</taxon>
        <taxon>Hypocreomycetidae</taxon>
        <taxon>Glomerellales</taxon>
        <taxon>Glomerellaceae</taxon>
        <taxon>Colletotrichum</taxon>
        <taxon>Colletotrichum destructivum species complex</taxon>
    </lineage>
</organism>
<comment type="caution">
    <text evidence="1">The sequence shown here is derived from an EMBL/GenBank/DDBJ whole genome shotgun (WGS) entry which is preliminary data.</text>
</comment>
<evidence type="ECO:0000313" key="1">
    <source>
        <dbReference type="EMBL" id="TQN72340.1"/>
    </source>
</evidence>
<gene>
    <name evidence="1" type="ORF">CSHISOI_03237</name>
</gene>
<proteinExistence type="predicted"/>
<accession>A0A5Q4BZ08</accession>
<evidence type="ECO:0000313" key="2">
    <source>
        <dbReference type="Proteomes" id="UP000326340"/>
    </source>
</evidence>
<dbReference type="Proteomes" id="UP000326340">
    <property type="component" value="Unassembled WGS sequence"/>
</dbReference>
<sequence>MGGTIDWAVDLAKYQSPPSYDVEDIDLNLSWLQVKANTNSRGTATCDETSRTGDWVNKSCREDEVVDFDEFTPKDRWKALECSAAWDDVIQYWYTCARTGSSLDFPQAVSKFLRLQPDTTLNNRYASVKEAGTEVEQSKETFIGTFAPKPNDDGEVLALLLSILEIPISIVAFFEVPFFAKNLDGNRKDALEDSVMGLIGVGFNVVKEALKSAADNREEIAFEDIYESIVGKWQDQVDKFTYKRFDGIAESINALTAMFED</sequence>
<keyword evidence="2" id="KW-1185">Reference proteome</keyword>
<dbReference type="AlphaFoldDB" id="A0A5Q4BZ08"/>
<protein>
    <submittedName>
        <fullName evidence="1">Uncharacterized protein</fullName>
    </submittedName>
</protein>
<dbReference type="OrthoDB" id="73875at2759"/>
<name>A0A5Q4BZ08_9PEZI</name>